<keyword evidence="2" id="KW-0436">Ligase</keyword>
<dbReference type="SUPFAM" id="SSF52374">
    <property type="entry name" value="Nucleotidylyl transferase"/>
    <property type="match status" value="1"/>
</dbReference>
<dbReference type="InterPro" id="IPR009008">
    <property type="entry name" value="Val/Leu/Ile-tRNA-synth_edit"/>
</dbReference>
<evidence type="ECO:0000256" key="4">
    <source>
        <dbReference type="ARBA" id="ARBA00022840"/>
    </source>
</evidence>
<dbReference type="GO" id="GO:0005524">
    <property type="term" value="F:ATP binding"/>
    <property type="evidence" value="ECO:0007669"/>
    <property type="project" value="UniProtKB-KW"/>
</dbReference>
<evidence type="ECO:0000256" key="6">
    <source>
        <dbReference type="ARBA" id="ARBA00023146"/>
    </source>
</evidence>
<evidence type="ECO:0000256" key="1">
    <source>
        <dbReference type="ARBA" id="ARBA00005594"/>
    </source>
</evidence>
<dbReference type="PANTHER" id="PTHR45794:SF1">
    <property type="entry name" value="LEUCINE--TRNA LIGASE, CYTOPLASMIC"/>
    <property type="match status" value="1"/>
</dbReference>
<dbReference type="GO" id="GO:0004823">
    <property type="term" value="F:leucine-tRNA ligase activity"/>
    <property type="evidence" value="ECO:0007669"/>
    <property type="project" value="InterPro"/>
</dbReference>
<evidence type="ECO:0000256" key="3">
    <source>
        <dbReference type="ARBA" id="ARBA00022741"/>
    </source>
</evidence>
<proteinExistence type="inferred from homology"/>
<keyword evidence="3" id="KW-0547">Nucleotide-binding</keyword>
<evidence type="ECO:0000313" key="8">
    <source>
        <dbReference type="EMBL" id="KHJ79176.1"/>
    </source>
</evidence>
<feature type="region of interest" description="Disordered" evidence="7">
    <location>
        <begin position="57"/>
        <end position="76"/>
    </location>
</feature>
<feature type="compositionally biased region" description="Basic and acidic residues" evidence="7">
    <location>
        <begin position="64"/>
        <end position="75"/>
    </location>
</feature>
<keyword evidence="6" id="KW-0030">Aminoacyl-tRNA synthetase</keyword>
<dbReference type="GO" id="GO:0006429">
    <property type="term" value="P:leucyl-tRNA aminoacylation"/>
    <property type="evidence" value="ECO:0007669"/>
    <property type="project" value="InterPro"/>
</dbReference>
<dbReference type="OrthoDB" id="10249672at2759"/>
<reference evidence="8 9" key="1">
    <citation type="submission" date="2014-03" db="EMBL/GenBank/DDBJ databases">
        <title>Draft genome of the hookworm Oesophagostomum dentatum.</title>
        <authorList>
            <person name="Mitreva M."/>
        </authorList>
    </citation>
    <scope>NUCLEOTIDE SEQUENCE [LARGE SCALE GENOMIC DNA]</scope>
    <source>
        <strain evidence="8 9">OD-Hann</strain>
    </source>
</reference>
<evidence type="ECO:0000256" key="2">
    <source>
        <dbReference type="ARBA" id="ARBA00022598"/>
    </source>
</evidence>
<gene>
    <name evidence="8" type="ORF">OESDEN_21184</name>
</gene>
<organism evidence="8 9">
    <name type="scientific">Oesophagostomum dentatum</name>
    <name type="common">Nodular worm</name>
    <dbReference type="NCBI Taxonomy" id="61180"/>
    <lineage>
        <taxon>Eukaryota</taxon>
        <taxon>Metazoa</taxon>
        <taxon>Ecdysozoa</taxon>
        <taxon>Nematoda</taxon>
        <taxon>Chromadorea</taxon>
        <taxon>Rhabditida</taxon>
        <taxon>Rhabditina</taxon>
        <taxon>Rhabditomorpha</taxon>
        <taxon>Strongyloidea</taxon>
        <taxon>Strongylidae</taxon>
        <taxon>Oesophagostomum</taxon>
    </lineage>
</organism>
<dbReference type="Proteomes" id="UP000053660">
    <property type="component" value="Unassembled WGS sequence"/>
</dbReference>
<dbReference type="GO" id="GO:0002161">
    <property type="term" value="F:aminoacyl-tRNA deacylase activity"/>
    <property type="evidence" value="ECO:0007669"/>
    <property type="project" value="InterPro"/>
</dbReference>
<dbReference type="EMBL" id="KN606538">
    <property type="protein sequence ID" value="KHJ79176.1"/>
    <property type="molecule type" value="Genomic_DNA"/>
</dbReference>
<name>A0A0B1S5N6_OESDE</name>
<dbReference type="InterPro" id="IPR004493">
    <property type="entry name" value="Leu-tRNA-synth_Ia_arc/euk"/>
</dbReference>
<keyword evidence="5" id="KW-0648">Protein biosynthesis</keyword>
<evidence type="ECO:0000256" key="7">
    <source>
        <dbReference type="SAM" id="MobiDB-lite"/>
    </source>
</evidence>
<accession>A0A0B1S5N6</accession>
<protein>
    <recommendedName>
        <fullName evidence="10">Leucine--tRNA ligase</fullName>
    </recommendedName>
</protein>
<keyword evidence="4" id="KW-0067">ATP-binding</keyword>
<dbReference type="Gene3D" id="3.40.50.620">
    <property type="entry name" value="HUPs"/>
    <property type="match status" value="1"/>
</dbReference>
<comment type="similarity">
    <text evidence="1">Belongs to the class-I aminoacyl-tRNA synthetase family.</text>
</comment>
<dbReference type="PANTHER" id="PTHR45794">
    <property type="entry name" value="LEUCYL-TRNA SYNTHETASE"/>
    <property type="match status" value="1"/>
</dbReference>
<keyword evidence="9" id="KW-1185">Reference proteome</keyword>
<sequence>MNGRLHVGHTFTLSKCQFDVGYQRLVGERCLFPLGFRCTGMQTKTCTDRLEREMKDFGYPPRFPGDKEESPREEVPSIDEITEDKIKGRKSKLVVKTGSARYQWQIMQSIGMEDEEINKFASTDHWLKYNEWVVDSKSTLLAKIPKVIYLVAATLRPEIVYGQTNCYLHPDILFYP</sequence>
<evidence type="ECO:0000313" key="9">
    <source>
        <dbReference type="Proteomes" id="UP000053660"/>
    </source>
</evidence>
<evidence type="ECO:0000256" key="5">
    <source>
        <dbReference type="ARBA" id="ARBA00022917"/>
    </source>
</evidence>
<dbReference type="SUPFAM" id="SSF50677">
    <property type="entry name" value="ValRS/IleRS/LeuRS editing domain"/>
    <property type="match status" value="1"/>
</dbReference>
<evidence type="ECO:0008006" key="10">
    <source>
        <dbReference type="Google" id="ProtNLM"/>
    </source>
</evidence>
<dbReference type="InterPro" id="IPR014729">
    <property type="entry name" value="Rossmann-like_a/b/a_fold"/>
</dbReference>
<dbReference type="AlphaFoldDB" id="A0A0B1S5N6"/>